<feature type="region of interest" description="Disordered" evidence="1">
    <location>
        <begin position="478"/>
        <end position="503"/>
    </location>
</feature>
<accession>A0A9P1DRX2</accession>
<organism evidence="2">
    <name type="scientific">Cladocopium goreaui</name>
    <dbReference type="NCBI Taxonomy" id="2562237"/>
    <lineage>
        <taxon>Eukaryota</taxon>
        <taxon>Sar</taxon>
        <taxon>Alveolata</taxon>
        <taxon>Dinophyceae</taxon>
        <taxon>Suessiales</taxon>
        <taxon>Symbiodiniaceae</taxon>
        <taxon>Cladocopium</taxon>
    </lineage>
</organism>
<dbReference type="Proteomes" id="UP001152797">
    <property type="component" value="Unassembled WGS sequence"/>
</dbReference>
<dbReference type="EMBL" id="CAMXCT020006334">
    <property type="protein sequence ID" value="CAL1167762.1"/>
    <property type="molecule type" value="Genomic_DNA"/>
</dbReference>
<name>A0A9P1DRX2_9DINO</name>
<protein>
    <submittedName>
        <fullName evidence="2">Uncharacterized protein</fullName>
    </submittedName>
</protein>
<reference evidence="3" key="2">
    <citation type="submission" date="2024-04" db="EMBL/GenBank/DDBJ databases">
        <authorList>
            <person name="Chen Y."/>
            <person name="Shah S."/>
            <person name="Dougan E. K."/>
            <person name="Thang M."/>
            <person name="Chan C."/>
        </authorList>
    </citation>
    <scope>NUCLEOTIDE SEQUENCE [LARGE SCALE GENOMIC DNA]</scope>
</reference>
<evidence type="ECO:0000256" key="1">
    <source>
        <dbReference type="SAM" id="MobiDB-lite"/>
    </source>
</evidence>
<dbReference type="AlphaFoldDB" id="A0A9P1DRX2"/>
<evidence type="ECO:0000313" key="2">
    <source>
        <dbReference type="EMBL" id="CAI4014387.1"/>
    </source>
</evidence>
<feature type="region of interest" description="Disordered" evidence="1">
    <location>
        <begin position="56"/>
        <end position="75"/>
    </location>
</feature>
<dbReference type="EMBL" id="CAMXCT010006334">
    <property type="protein sequence ID" value="CAI4014387.1"/>
    <property type="molecule type" value="Genomic_DNA"/>
</dbReference>
<feature type="region of interest" description="Disordered" evidence="1">
    <location>
        <begin position="341"/>
        <end position="366"/>
    </location>
</feature>
<reference evidence="2" key="1">
    <citation type="submission" date="2022-10" db="EMBL/GenBank/DDBJ databases">
        <authorList>
            <person name="Chen Y."/>
            <person name="Dougan E. K."/>
            <person name="Chan C."/>
            <person name="Rhodes N."/>
            <person name="Thang M."/>
        </authorList>
    </citation>
    <scope>NUCLEOTIDE SEQUENCE</scope>
</reference>
<feature type="compositionally biased region" description="Basic and acidic residues" evidence="1">
    <location>
        <begin position="242"/>
        <end position="256"/>
    </location>
</feature>
<comment type="caution">
    <text evidence="2">The sequence shown here is derived from an EMBL/GenBank/DDBJ whole genome shotgun (WGS) entry which is preliminary data.</text>
</comment>
<gene>
    <name evidence="2" type="ORF">C1SCF055_LOCUS39295</name>
</gene>
<feature type="region of interest" description="Disordered" evidence="1">
    <location>
        <begin position="1"/>
        <end position="50"/>
    </location>
</feature>
<feature type="region of interest" description="Disordered" evidence="1">
    <location>
        <begin position="230"/>
        <end position="273"/>
    </location>
</feature>
<evidence type="ECO:0000313" key="4">
    <source>
        <dbReference type="Proteomes" id="UP001152797"/>
    </source>
</evidence>
<proteinExistence type="predicted"/>
<keyword evidence="4" id="KW-1185">Reference proteome</keyword>
<sequence length="503" mass="57425">MAWSTRTMSRAVDGLQGERREEEDPGQRHGHDHGRGQEPKPLWSEEVREEHLLTQARPRGLLDETPSENLLDLDLDEDELRTAGESTPDFKEFRRWGPTGFQAAVTTEGCQHGTTWRNFKDMLDKNGILDKFKALRRNNSMDFKPAMDKYGVLDTFKALRWNNSMGVEPTMEENGILDKFKVLRRITLMDFKAAVVEHEVLNKFKDLDKSYLQKKFNQVVKLQKEIEALKQQGTRGPTEGVRQPEKEPPMWDDNPRWDSGATGNSTNDAASTGSSVFGITAELGEDLMEGFEGDEMDKGNVRDSNKVGEIVNMMSGEEVDHVSHYRDKIDGVDFNEVQPPGQEHRTPVGQAHGGGEVFWTPEPPMQPKEERGEVWGDWNMKSQKDLNKDNLRDLMDEQLDYQLVMDEKSKGLLMDNKWGTNGRVTMSRSWHGLRMEVHLQILANNFHNKLQYHFKMPEPNEPARGKLGAWAKDKHTNLEQGNTKGSVQGGPQNMSTRDNSVWH</sequence>
<feature type="compositionally biased region" description="Polar residues" evidence="1">
    <location>
        <begin position="261"/>
        <end position="273"/>
    </location>
</feature>
<feature type="compositionally biased region" description="Basic and acidic residues" evidence="1">
    <location>
        <begin position="16"/>
        <end position="50"/>
    </location>
</feature>
<evidence type="ECO:0000313" key="3">
    <source>
        <dbReference type="EMBL" id="CAL1167762.1"/>
    </source>
</evidence>
<dbReference type="EMBL" id="CAMXCT030006334">
    <property type="protein sequence ID" value="CAL4801699.1"/>
    <property type="molecule type" value="Genomic_DNA"/>
</dbReference>